<accession>A0A919CBB3</accession>
<evidence type="ECO:0000313" key="2">
    <source>
        <dbReference type="Proteomes" id="UP000638353"/>
    </source>
</evidence>
<evidence type="ECO:0000313" key="1">
    <source>
        <dbReference type="EMBL" id="GHC98704.1"/>
    </source>
</evidence>
<reference evidence="1" key="2">
    <citation type="submission" date="2020-09" db="EMBL/GenBank/DDBJ databases">
        <authorList>
            <person name="Sun Q."/>
            <person name="Ohkuma M."/>
        </authorList>
    </citation>
    <scope>NUCLEOTIDE SEQUENCE</scope>
    <source>
        <strain evidence="1">JCM 4637</strain>
    </source>
</reference>
<dbReference type="Proteomes" id="UP000638353">
    <property type="component" value="Unassembled WGS sequence"/>
</dbReference>
<dbReference type="RefSeq" id="WP_189824778.1">
    <property type="nucleotide sequence ID" value="NZ_BMVC01000008.1"/>
</dbReference>
<name>A0A919CBB3_9ACTN</name>
<dbReference type="EMBL" id="BMVC01000008">
    <property type="protein sequence ID" value="GHC98704.1"/>
    <property type="molecule type" value="Genomic_DNA"/>
</dbReference>
<gene>
    <name evidence="1" type="ORF">GCM10010334_41430</name>
</gene>
<dbReference type="AlphaFoldDB" id="A0A919CBB3"/>
<comment type="caution">
    <text evidence="1">The sequence shown here is derived from an EMBL/GenBank/DDBJ whole genome shotgun (WGS) entry which is preliminary data.</text>
</comment>
<sequence length="52" mass="5449">MEALSALTPREAGALVTEPQVSFANVENMDGAVDKCPFSICFDSCFGTGYTG</sequence>
<organism evidence="1 2">
    <name type="scientific">Streptomyces finlayi</name>
    <dbReference type="NCBI Taxonomy" id="67296"/>
    <lineage>
        <taxon>Bacteria</taxon>
        <taxon>Bacillati</taxon>
        <taxon>Actinomycetota</taxon>
        <taxon>Actinomycetes</taxon>
        <taxon>Kitasatosporales</taxon>
        <taxon>Streptomycetaceae</taxon>
        <taxon>Streptomyces</taxon>
    </lineage>
</organism>
<reference evidence="1" key="1">
    <citation type="journal article" date="2014" name="Int. J. Syst. Evol. Microbiol.">
        <title>Complete genome sequence of Corynebacterium casei LMG S-19264T (=DSM 44701T), isolated from a smear-ripened cheese.</title>
        <authorList>
            <consortium name="US DOE Joint Genome Institute (JGI-PGF)"/>
            <person name="Walter F."/>
            <person name="Albersmeier A."/>
            <person name="Kalinowski J."/>
            <person name="Ruckert C."/>
        </authorList>
    </citation>
    <scope>NUCLEOTIDE SEQUENCE</scope>
    <source>
        <strain evidence="1">JCM 4637</strain>
    </source>
</reference>
<protein>
    <submittedName>
        <fullName evidence="1">Uncharacterized protein</fullName>
    </submittedName>
</protein>
<proteinExistence type="predicted"/>